<protein>
    <recommendedName>
        <fullName evidence="3">Rhodanese domain-containing protein</fullName>
    </recommendedName>
</protein>
<evidence type="ECO:0000259" key="3">
    <source>
        <dbReference type="PROSITE" id="PS50206"/>
    </source>
</evidence>
<feature type="domain" description="Rhodanese" evidence="3">
    <location>
        <begin position="372"/>
        <end position="417"/>
    </location>
</feature>
<proteinExistence type="predicted"/>
<evidence type="ECO:0000256" key="1">
    <source>
        <dbReference type="ARBA" id="ARBA00022737"/>
    </source>
</evidence>
<reference evidence="4 5" key="1">
    <citation type="submission" date="2024-01" db="EMBL/GenBank/DDBJ databases">
        <authorList>
            <person name="Waweru B."/>
        </authorList>
    </citation>
    <scope>NUCLEOTIDE SEQUENCE [LARGE SCALE GENOMIC DNA]</scope>
</reference>
<dbReference type="EMBL" id="CAWUPB010001173">
    <property type="protein sequence ID" value="CAK7346354.1"/>
    <property type="molecule type" value="Genomic_DNA"/>
</dbReference>
<dbReference type="Proteomes" id="UP001314170">
    <property type="component" value="Unassembled WGS sequence"/>
</dbReference>
<dbReference type="InterPro" id="IPR001763">
    <property type="entry name" value="Rhodanese-like_dom"/>
</dbReference>
<feature type="repeat" description="PPR" evidence="2">
    <location>
        <begin position="502"/>
        <end position="536"/>
    </location>
</feature>
<comment type="caution">
    <text evidence="4">The sequence shown here is derived from an EMBL/GenBank/DDBJ whole genome shotgun (WGS) entry which is preliminary data.</text>
</comment>
<dbReference type="SUPFAM" id="SSF81901">
    <property type="entry name" value="HCP-like"/>
    <property type="match status" value="1"/>
</dbReference>
<keyword evidence="5" id="KW-1185">Reference proteome</keyword>
<dbReference type="Pfam" id="PF01535">
    <property type="entry name" value="PPR"/>
    <property type="match status" value="1"/>
</dbReference>
<evidence type="ECO:0000256" key="2">
    <source>
        <dbReference type="PROSITE-ProRule" id="PRU00708"/>
    </source>
</evidence>
<dbReference type="AlphaFoldDB" id="A0AAV1S8X4"/>
<dbReference type="Pfam" id="PF13812">
    <property type="entry name" value="PPR_3"/>
    <property type="match status" value="2"/>
</dbReference>
<dbReference type="NCBIfam" id="TIGR00756">
    <property type="entry name" value="PPR"/>
    <property type="match status" value="3"/>
</dbReference>
<keyword evidence="1" id="KW-0677">Repeat</keyword>
<evidence type="ECO:0000313" key="5">
    <source>
        <dbReference type="Proteomes" id="UP001314170"/>
    </source>
</evidence>
<gene>
    <name evidence="4" type="ORF">DCAF_LOCUS19030</name>
</gene>
<dbReference type="InterPro" id="IPR002885">
    <property type="entry name" value="PPR_rpt"/>
</dbReference>
<feature type="repeat" description="PPR" evidence="2">
    <location>
        <begin position="362"/>
        <end position="396"/>
    </location>
</feature>
<organism evidence="4 5">
    <name type="scientific">Dovyalis caffra</name>
    <dbReference type="NCBI Taxonomy" id="77055"/>
    <lineage>
        <taxon>Eukaryota</taxon>
        <taxon>Viridiplantae</taxon>
        <taxon>Streptophyta</taxon>
        <taxon>Embryophyta</taxon>
        <taxon>Tracheophyta</taxon>
        <taxon>Spermatophyta</taxon>
        <taxon>Magnoliopsida</taxon>
        <taxon>eudicotyledons</taxon>
        <taxon>Gunneridae</taxon>
        <taxon>Pentapetalae</taxon>
        <taxon>rosids</taxon>
        <taxon>fabids</taxon>
        <taxon>Malpighiales</taxon>
        <taxon>Salicaceae</taxon>
        <taxon>Flacourtieae</taxon>
        <taxon>Dovyalis</taxon>
    </lineage>
</organism>
<dbReference type="PROSITE" id="PS50206">
    <property type="entry name" value="RHODANESE_3"/>
    <property type="match status" value="1"/>
</dbReference>
<dbReference type="InterPro" id="IPR011990">
    <property type="entry name" value="TPR-like_helical_dom_sf"/>
</dbReference>
<feature type="repeat" description="PPR" evidence="2">
    <location>
        <begin position="467"/>
        <end position="501"/>
    </location>
</feature>
<sequence length="661" mass="74719">MKEYELLEISLPLQPQYIPQAAAITLIESSFNPKLNAKDSEEEDETMNEFLSRFVWIMRGKLSEVYKDCDKQTIDGMLLIIVGKVVSEMEKGGLEHMFSAAVATASQDFSEDLWKTVWEVSNAVLEDMEKERKKEKMKGFLQCEEVQEMCRFAGEIGIRGDLLREFRFKWAREKMEESDFYEGLKRSREEEGKNAVTMGEEAVTMGEEKPKVVTLPMRHGKIKYKIYGLDLSDPKWAEVADRIHEAEELDWPEEPKPISGKCKLVTEKIVALKEEDDPSPLIVQWAELQQPSKIDWLALLDKLKEQNPHLYLKVAEILLSEKSFQANIRDYTMIFDAHAKQNRIEDAERIIKKMNENGVLPDIVITAALLRMYCKSGNLDRAREALESLRSNGFQPNKEIYNLMIMAYVNAGQPKLGESLVREMEARDLKPTVEIYKALLRSFSQCGDVGGAGRIATTMQFAGIQPSLESCALLIEAYGQAGDPDQARNNFDLIIKLGHKPDDKCTASMIAAYEKKNMLDKALKLLLQLEKGGFEPGLATCTVLVDWLGNLQLVDEAEQLLDRIAEQGEAPPLKIQVSLCDMYARAKMEKKALQALGVLEAKKEQLDFHDFDKTVGGLIAGGFVQEARRVYGLMEARGFSAEHLKVSLMASQAFSSMRPSK</sequence>
<dbReference type="PANTHER" id="PTHR46862">
    <property type="entry name" value="OS07G0661900 PROTEIN"/>
    <property type="match status" value="1"/>
</dbReference>
<feature type="repeat" description="PPR" evidence="2">
    <location>
        <begin position="327"/>
        <end position="361"/>
    </location>
</feature>
<accession>A0AAV1S8X4</accession>
<dbReference type="Gene3D" id="1.25.40.10">
    <property type="entry name" value="Tetratricopeptide repeat domain"/>
    <property type="match status" value="3"/>
</dbReference>
<evidence type="ECO:0000313" key="4">
    <source>
        <dbReference type="EMBL" id="CAK7346354.1"/>
    </source>
</evidence>
<dbReference type="PANTHER" id="PTHR46862:SF2">
    <property type="entry name" value="OS02G0611400 PROTEIN"/>
    <property type="match status" value="1"/>
</dbReference>
<dbReference type="PROSITE" id="PS51375">
    <property type="entry name" value="PPR"/>
    <property type="match status" value="5"/>
</dbReference>
<feature type="repeat" description="PPR" evidence="2">
    <location>
        <begin position="397"/>
        <end position="431"/>
    </location>
</feature>
<name>A0AAV1S8X4_9ROSI</name>